<protein>
    <recommendedName>
        <fullName evidence="7">H(+)/Pi cotransporter</fullName>
    </recommendedName>
</protein>
<feature type="transmembrane region" description="Helical" evidence="10">
    <location>
        <begin position="237"/>
        <end position="256"/>
    </location>
</feature>
<reference evidence="12" key="2">
    <citation type="submission" date="2023-04" db="EMBL/GenBank/DDBJ databases">
        <authorList>
            <person name="Bruccoleri R.E."/>
            <person name="Oakeley E.J."/>
            <person name="Faust A.-M."/>
            <person name="Dessus-Babus S."/>
            <person name="Altorfer M."/>
            <person name="Burckhardt D."/>
            <person name="Oertli M."/>
            <person name="Naumann U."/>
            <person name="Petersen F."/>
            <person name="Wong J."/>
        </authorList>
    </citation>
    <scope>NUCLEOTIDE SEQUENCE</scope>
    <source>
        <strain evidence="12">GSM-AAB239-AS_SAM_17_03QT</strain>
        <tissue evidence="12">Leaf</tissue>
    </source>
</reference>
<dbReference type="SUPFAM" id="SSF103473">
    <property type="entry name" value="MFS general substrate transporter"/>
    <property type="match status" value="1"/>
</dbReference>
<accession>A0AAX6I1S9</accession>
<feature type="transmembrane region" description="Helical" evidence="10">
    <location>
        <begin position="417"/>
        <end position="435"/>
    </location>
</feature>
<dbReference type="PANTHER" id="PTHR24064">
    <property type="entry name" value="SOLUTE CARRIER FAMILY 22 MEMBER"/>
    <property type="match status" value="1"/>
</dbReference>
<dbReference type="InterPro" id="IPR036259">
    <property type="entry name" value="MFS_trans_sf"/>
</dbReference>
<keyword evidence="3 10" id="KW-0812">Transmembrane</keyword>
<dbReference type="Gene3D" id="1.20.1250.20">
    <property type="entry name" value="MFS general substrate transporter like domains"/>
    <property type="match status" value="1"/>
</dbReference>
<feature type="transmembrane region" description="Helical" evidence="10">
    <location>
        <begin position="385"/>
        <end position="405"/>
    </location>
</feature>
<evidence type="ECO:0000256" key="9">
    <source>
        <dbReference type="SAM" id="MobiDB-lite"/>
    </source>
</evidence>
<dbReference type="EMBL" id="JANAVB010005597">
    <property type="protein sequence ID" value="KAJ6846714.1"/>
    <property type="molecule type" value="Genomic_DNA"/>
</dbReference>
<feature type="compositionally biased region" description="Acidic residues" evidence="9">
    <location>
        <begin position="501"/>
        <end position="518"/>
    </location>
</feature>
<feature type="transmembrane region" description="Helical" evidence="10">
    <location>
        <begin position="322"/>
        <end position="342"/>
    </location>
</feature>
<keyword evidence="2" id="KW-0813">Transport</keyword>
<comment type="similarity">
    <text evidence="8">Belongs to the major facilitator superfamily. Phosphate:H(+) symporter (TC 2.A.1.9) family.</text>
</comment>
<dbReference type="GO" id="GO:0006817">
    <property type="term" value="P:phosphate ion transport"/>
    <property type="evidence" value="ECO:0007669"/>
    <property type="project" value="UniProtKB-KW"/>
</dbReference>
<evidence type="ECO:0000313" key="13">
    <source>
        <dbReference type="Proteomes" id="UP001140949"/>
    </source>
</evidence>
<feature type="transmembrane region" description="Helical" evidence="10">
    <location>
        <begin position="172"/>
        <end position="195"/>
    </location>
</feature>
<evidence type="ECO:0000256" key="2">
    <source>
        <dbReference type="ARBA" id="ARBA00022592"/>
    </source>
</evidence>
<dbReference type="GO" id="GO:0015293">
    <property type="term" value="F:symporter activity"/>
    <property type="evidence" value="ECO:0007669"/>
    <property type="project" value="UniProtKB-KW"/>
</dbReference>
<feature type="region of interest" description="Disordered" evidence="9">
    <location>
        <begin position="1"/>
        <end position="30"/>
    </location>
</feature>
<dbReference type="Proteomes" id="UP001140949">
    <property type="component" value="Unassembled WGS sequence"/>
</dbReference>
<feature type="transmembrane region" description="Helical" evidence="10">
    <location>
        <begin position="447"/>
        <end position="463"/>
    </location>
</feature>
<name>A0AAX6I1S9_IRIPA</name>
<feature type="transmembrane region" description="Helical" evidence="10">
    <location>
        <begin position="354"/>
        <end position="376"/>
    </location>
</feature>
<dbReference type="PROSITE" id="PS50850">
    <property type="entry name" value="MFS"/>
    <property type="match status" value="1"/>
</dbReference>
<feature type="compositionally biased region" description="Polar residues" evidence="9">
    <location>
        <begin position="1"/>
        <end position="25"/>
    </location>
</feature>
<gene>
    <name evidence="12" type="ORF">M6B38_282905</name>
</gene>
<evidence type="ECO:0000256" key="3">
    <source>
        <dbReference type="ARBA" id="ARBA00022692"/>
    </source>
</evidence>
<proteinExistence type="inferred from homology"/>
<sequence length="518" mass="55184">MADQTPLLSTYSSETAPKKQQSSAADHTIESCIGPTGPRQLLQALLVSAAWAFDAQQTFVSVFTDAEPNWHCTNATSSSPPCPSAPCSLPPGSWAWDQPKEASIVSDFGLQCSSPFLAGLPASAFFAGCLAGGLLLATLADSRLGRKNMLVLSCLTMSLAAALTALSPNLWAYSALRFVCGFGRATVGTCAIVLANETVGRRWRDRISIVGFFFFTLGFLSLPGMAYLGRGSSWRSLYLWTSVPSFVYSAAVYLLASESPRWLLVRGRRDEAVELLKRIAASNGNDTVVASSSFSALSTVDQEDWNVGTFSSMRILWEKKWALRRLTAVMVVGFGVGMVYYGMPLNVGNLGSDLYLSVALNAVAELPSSLVIFFVIGRLRRRRSLLALTTASGACSALCAVLAGAGGPQMAAELVSFSGACTAFNVLLIYSIELFPTCVRNSAMSMVRQALVLGGVFAPLLVAEGRRTVFLSFGVFGLVIGCCGLFAASLPETRGGTMSDTLEEEEHKDDDIDIGTSP</sequence>
<dbReference type="Pfam" id="PF00083">
    <property type="entry name" value="Sugar_tr"/>
    <property type="match status" value="1"/>
</dbReference>
<comment type="caution">
    <text evidence="12">The sequence shown here is derived from an EMBL/GenBank/DDBJ whole genome shotgun (WGS) entry which is preliminary data.</text>
</comment>
<evidence type="ECO:0000256" key="4">
    <source>
        <dbReference type="ARBA" id="ARBA00022847"/>
    </source>
</evidence>
<evidence type="ECO:0000313" key="12">
    <source>
        <dbReference type="EMBL" id="KAJ6846714.1"/>
    </source>
</evidence>
<feature type="transmembrane region" description="Helical" evidence="10">
    <location>
        <begin position="207"/>
        <end position="225"/>
    </location>
</feature>
<dbReference type="InterPro" id="IPR020846">
    <property type="entry name" value="MFS_dom"/>
</dbReference>
<keyword evidence="6 10" id="KW-0472">Membrane</keyword>
<evidence type="ECO:0000256" key="8">
    <source>
        <dbReference type="ARBA" id="ARBA00044504"/>
    </source>
</evidence>
<organism evidence="12 13">
    <name type="scientific">Iris pallida</name>
    <name type="common">Sweet iris</name>
    <dbReference type="NCBI Taxonomy" id="29817"/>
    <lineage>
        <taxon>Eukaryota</taxon>
        <taxon>Viridiplantae</taxon>
        <taxon>Streptophyta</taxon>
        <taxon>Embryophyta</taxon>
        <taxon>Tracheophyta</taxon>
        <taxon>Spermatophyta</taxon>
        <taxon>Magnoliopsida</taxon>
        <taxon>Liliopsida</taxon>
        <taxon>Asparagales</taxon>
        <taxon>Iridaceae</taxon>
        <taxon>Iridoideae</taxon>
        <taxon>Irideae</taxon>
        <taxon>Iris</taxon>
    </lineage>
</organism>
<dbReference type="AlphaFoldDB" id="A0AAX6I1S9"/>
<feature type="domain" description="Major facilitator superfamily (MFS) profile" evidence="11">
    <location>
        <begin position="40"/>
        <end position="492"/>
    </location>
</feature>
<reference evidence="12" key="1">
    <citation type="journal article" date="2023" name="GigaByte">
        <title>Genome assembly of the bearded iris, Iris pallida Lam.</title>
        <authorList>
            <person name="Bruccoleri R.E."/>
            <person name="Oakeley E.J."/>
            <person name="Faust A.M.E."/>
            <person name="Altorfer M."/>
            <person name="Dessus-Babus S."/>
            <person name="Burckhardt D."/>
            <person name="Oertli M."/>
            <person name="Naumann U."/>
            <person name="Petersen F."/>
            <person name="Wong J."/>
        </authorList>
    </citation>
    <scope>NUCLEOTIDE SEQUENCE</scope>
    <source>
        <strain evidence="12">GSM-AAB239-AS_SAM_17_03QT</strain>
    </source>
</reference>
<comment type="subcellular location">
    <subcellularLocation>
        <location evidence="1">Membrane</location>
        <topology evidence="1">Multi-pass membrane protein</topology>
    </subcellularLocation>
</comment>
<keyword evidence="13" id="KW-1185">Reference proteome</keyword>
<dbReference type="GO" id="GO:0016020">
    <property type="term" value="C:membrane"/>
    <property type="evidence" value="ECO:0007669"/>
    <property type="project" value="UniProtKB-SubCell"/>
</dbReference>
<evidence type="ECO:0000256" key="1">
    <source>
        <dbReference type="ARBA" id="ARBA00004141"/>
    </source>
</evidence>
<evidence type="ECO:0000256" key="6">
    <source>
        <dbReference type="ARBA" id="ARBA00023136"/>
    </source>
</evidence>
<feature type="transmembrane region" description="Helical" evidence="10">
    <location>
        <begin position="469"/>
        <end position="490"/>
    </location>
</feature>
<keyword evidence="5 10" id="KW-1133">Transmembrane helix</keyword>
<feature type="transmembrane region" description="Helical" evidence="10">
    <location>
        <begin position="149"/>
        <end position="166"/>
    </location>
</feature>
<evidence type="ECO:0000256" key="10">
    <source>
        <dbReference type="SAM" id="Phobius"/>
    </source>
</evidence>
<evidence type="ECO:0000259" key="11">
    <source>
        <dbReference type="PROSITE" id="PS50850"/>
    </source>
</evidence>
<evidence type="ECO:0000256" key="5">
    <source>
        <dbReference type="ARBA" id="ARBA00022989"/>
    </source>
</evidence>
<keyword evidence="2" id="KW-0592">Phosphate transport</keyword>
<dbReference type="InterPro" id="IPR005828">
    <property type="entry name" value="MFS_sugar_transport-like"/>
</dbReference>
<feature type="transmembrane region" description="Helical" evidence="10">
    <location>
        <begin position="116"/>
        <end position="137"/>
    </location>
</feature>
<feature type="region of interest" description="Disordered" evidence="9">
    <location>
        <begin position="496"/>
        <end position="518"/>
    </location>
</feature>
<keyword evidence="4" id="KW-0769">Symport</keyword>
<evidence type="ECO:0000256" key="7">
    <source>
        <dbReference type="ARBA" id="ARBA00032043"/>
    </source>
</evidence>